<dbReference type="Gene3D" id="1.10.1660.10">
    <property type="match status" value="1"/>
</dbReference>
<keyword evidence="2" id="KW-1185">Reference proteome</keyword>
<proteinExistence type="predicted"/>
<dbReference type="Pfam" id="PF13591">
    <property type="entry name" value="MerR_2"/>
    <property type="match status" value="1"/>
</dbReference>
<dbReference type="Proteomes" id="UP000279673">
    <property type="component" value="Unassembled WGS sequence"/>
</dbReference>
<dbReference type="AlphaFoldDB" id="A0A421BJ47"/>
<dbReference type="EMBL" id="RCHI01000032">
    <property type="protein sequence ID" value="RLL61435.1"/>
    <property type="molecule type" value="Genomic_DNA"/>
</dbReference>
<organism evidence="1 2">
    <name type="scientific">Paenirhodobacter hankyongi</name>
    <dbReference type="NCBI Taxonomy" id="2294033"/>
    <lineage>
        <taxon>Bacteria</taxon>
        <taxon>Pseudomonadati</taxon>
        <taxon>Pseudomonadota</taxon>
        <taxon>Alphaproteobacteria</taxon>
        <taxon>Rhodobacterales</taxon>
        <taxon>Rhodobacter group</taxon>
        <taxon>Paenirhodobacter</taxon>
    </lineage>
</organism>
<accession>A0A421BJ47</accession>
<comment type="caution">
    <text evidence="1">The sequence shown here is derived from an EMBL/GenBank/DDBJ whole genome shotgun (WGS) entry which is preliminary data.</text>
</comment>
<evidence type="ECO:0000313" key="1">
    <source>
        <dbReference type="EMBL" id="RLL61435.1"/>
    </source>
</evidence>
<evidence type="ECO:0000313" key="2">
    <source>
        <dbReference type="Proteomes" id="UP000279673"/>
    </source>
</evidence>
<protein>
    <recommendedName>
        <fullName evidence="3">MerR family transcriptional regulator</fullName>
    </recommendedName>
</protein>
<gene>
    <name evidence="1" type="ORF">DYS74_18060</name>
</gene>
<sequence>MEGRALMMTEAELLDRIGRLSAERLTLCVTRSWVRPRLSEAGPAYDETDLARLRLIVELTEDMEVNDEAVPLILGLIDEVSALRRRIRALDAALGAEGPAVCDAVIARLRALHGDGVA</sequence>
<evidence type="ECO:0008006" key="3">
    <source>
        <dbReference type="Google" id="ProtNLM"/>
    </source>
</evidence>
<name>A0A421BJ47_9RHOB</name>
<reference evidence="1 2" key="1">
    <citation type="submission" date="2018-10" db="EMBL/GenBank/DDBJ databases">
        <title>Rhodobacter sp . BO-81.</title>
        <authorList>
            <person name="Im W.T."/>
        </authorList>
    </citation>
    <scope>NUCLEOTIDE SEQUENCE [LARGE SCALE GENOMIC DNA]</scope>
    <source>
        <strain evidence="1 2">BO-81</strain>
    </source>
</reference>